<proteinExistence type="inferred from homology"/>
<dbReference type="Gene3D" id="1.10.10.10">
    <property type="entry name" value="Winged helix-like DNA-binding domain superfamily/Winged helix DNA-binding domain"/>
    <property type="match status" value="2"/>
</dbReference>
<name>A0A2T4IHQ6_9RHOO</name>
<dbReference type="InterPro" id="IPR013324">
    <property type="entry name" value="RNA_pol_sigma_r3/r4-like"/>
</dbReference>
<dbReference type="GO" id="GO:0016987">
    <property type="term" value="F:sigma factor activity"/>
    <property type="evidence" value="ECO:0007669"/>
    <property type="project" value="UniProtKB-UniRule"/>
</dbReference>
<dbReference type="RefSeq" id="WP_107492512.1">
    <property type="nucleotide sequence ID" value="NZ_PZKC01000003.1"/>
</dbReference>
<evidence type="ECO:0000259" key="8">
    <source>
        <dbReference type="PROSITE" id="PS00716"/>
    </source>
</evidence>
<dbReference type="PROSITE" id="PS00716">
    <property type="entry name" value="SIGMA70_2"/>
    <property type="match status" value="1"/>
</dbReference>
<sequence length="310" mass="35384">MHDPVMSEDAENTEPDLPLEVEVFAEPAAVPESEFLSDVTQIYLNEIGANPLLNAQEEAALARRVRAGDFDARQIMIERNLRLVVNIAKHYLNRGIPLLDLVEEGNLGLMHALDKFDPERGFRFSTYATWWIRQNIERAIMNQSRTIRLPVHVVKELNQVLRAQRHLEAAGNGEFSLEEVARRLDRPVEEVRAILALSEHTASLDAPLDIDPSLSIGESLADEHAETPEAQIHSDEVEALVREWIAMLNDKQRLVIHHRYGIDECEVMTLEELASQLDLTRERVRQIQLEALGQLRRILRRRGISKDVLL</sequence>
<dbReference type="InterPro" id="IPR009042">
    <property type="entry name" value="RNA_pol_sigma70_r1_2"/>
</dbReference>
<evidence type="ECO:0000256" key="1">
    <source>
        <dbReference type="ARBA" id="ARBA00022490"/>
    </source>
</evidence>
<dbReference type="InterPro" id="IPR007630">
    <property type="entry name" value="RNA_pol_sigma70_r4"/>
</dbReference>
<dbReference type="InterPro" id="IPR012761">
    <property type="entry name" value="RNA_pol_sigma_RpoS"/>
</dbReference>
<gene>
    <name evidence="6" type="primary">rpoS</name>
    <name evidence="9" type="ORF">C8261_04705</name>
</gene>
<dbReference type="GO" id="GO:0003677">
    <property type="term" value="F:DNA binding"/>
    <property type="evidence" value="ECO:0007669"/>
    <property type="project" value="UniProtKB-UniRule"/>
</dbReference>
<dbReference type="Pfam" id="PF04545">
    <property type="entry name" value="Sigma70_r4"/>
    <property type="match status" value="1"/>
</dbReference>
<dbReference type="PANTHER" id="PTHR30603:SF67">
    <property type="entry name" value="RNA POLYMERASE SIGMA FACTOR RPOS"/>
    <property type="match status" value="1"/>
</dbReference>
<dbReference type="Pfam" id="PF00140">
    <property type="entry name" value="Sigma70_r1_2"/>
    <property type="match status" value="1"/>
</dbReference>
<dbReference type="PROSITE" id="PS00715">
    <property type="entry name" value="SIGMA70_1"/>
    <property type="match status" value="1"/>
</dbReference>
<dbReference type="InterPro" id="IPR013325">
    <property type="entry name" value="RNA_pol_sigma_r2"/>
</dbReference>
<comment type="subcellular location">
    <subcellularLocation>
        <location evidence="6">Cytoplasm</location>
    </subcellularLocation>
</comment>
<feature type="DNA-binding region" description="H-T-H motif" evidence="6">
    <location>
        <begin position="270"/>
        <end position="289"/>
    </location>
</feature>
<comment type="similarity">
    <text evidence="6">Belongs to the sigma-70 factor family. RpoS subfamily.</text>
</comment>
<dbReference type="InterPro" id="IPR036388">
    <property type="entry name" value="WH-like_DNA-bd_sf"/>
</dbReference>
<protein>
    <recommendedName>
        <fullName evidence="6">RNA polymerase sigma factor RpoS</fullName>
    </recommendedName>
    <alternativeName>
        <fullName evidence="6">Sigma S</fullName>
    </alternativeName>
    <alternativeName>
        <fullName evidence="6">Sigma-38</fullName>
    </alternativeName>
</protein>
<reference evidence="9 10" key="2">
    <citation type="submission" date="2018-04" db="EMBL/GenBank/DDBJ databases">
        <title>Thauera lacus sp. nov., isolated from an saline lake in Inner Mongolia, China.</title>
        <authorList>
            <person name="Liang Q.-Y."/>
        </authorList>
    </citation>
    <scope>NUCLEOTIDE SEQUENCE [LARGE SCALE GENOMIC DNA]</scope>
    <source>
        <strain evidence="9 10">D20</strain>
    </source>
</reference>
<dbReference type="Gene3D" id="1.10.601.10">
    <property type="entry name" value="RNA Polymerase Primary Sigma Factor"/>
    <property type="match status" value="1"/>
</dbReference>
<keyword evidence="2 6" id="KW-0805">Transcription regulation</keyword>
<evidence type="ECO:0000256" key="2">
    <source>
        <dbReference type="ARBA" id="ARBA00023015"/>
    </source>
</evidence>
<evidence type="ECO:0000256" key="4">
    <source>
        <dbReference type="ARBA" id="ARBA00023125"/>
    </source>
</evidence>
<evidence type="ECO:0000259" key="7">
    <source>
        <dbReference type="PROSITE" id="PS00715"/>
    </source>
</evidence>
<dbReference type="FunFam" id="1.10.601.10:FF:000001">
    <property type="entry name" value="RNA polymerase sigma factor SigA"/>
    <property type="match status" value="1"/>
</dbReference>
<dbReference type="InterPro" id="IPR007627">
    <property type="entry name" value="RNA_pol_sigma70_r2"/>
</dbReference>
<dbReference type="AlphaFoldDB" id="A0A2T4IHQ6"/>
<dbReference type="InterPro" id="IPR000943">
    <property type="entry name" value="RNA_pol_sigma70"/>
</dbReference>
<dbReference type="NCBIfam" id="TIGR02937">
    <property type="entry name" value="sigma70-ECF"/>
    <property type="match status" value="1"/>
</dbReference>
<dbReference type="HAMAP" id="MF_00959">
    <property type="entry name" value="Sigma70_RpoS"/>
    <property type="match status" value="1"/>
</dbReference>
<evidence type="ECO:0000313" key="10">
    <source>
        <dbReference type="Proteomes" id="UP000241193"/>
    </source>
</evidence>
<dbReference type="SUPFAM" id="SSF88946">
    <property type="entry name" value="Sigma2 domain of RNA polymerase sigma factors"/>
    <property type="match status" value="1"/>
</dbReference>
<feature type="domain" description="RNA polymerase sigma-70" evidence="8">
    <location>
        <begin position="269"/>
        <end position="295"/>
    </location>
</feature>
<dbReference type="GO" id="GO:0006352">
    <property type="term" value="P:DNA-templated transcription initiation"/>
    <property type="evidence" value="ECO:0007669"/>
    <property type="project" value="UniProtKB-UniRule"/>
</dbReference>
<feature type="region of interest" description="Sigma-70 factor domain-3" evidence="6">
    <location>
        <begin position="156"/>
        <end position="231"/>
    </location>
</feature>
<evidence type="ECO:0000256" key="6">
    <source>
        <dbReference type="HAMAP-Rule" id="MF_00959"/>
    </source>
</evidence>
<dbReference type="EMBL" id="PZKC01000003">
    <property type="protein sequence ID" value="PTD97312.1"/>
    <property type="molecule type" value="Genomic_DNA"/>
</dbReference>
<evidence type="ECO:0000313" key="9">
    <source>
        <dbReference type="EMBL" id="PTD97312.1"/>
    </source>
</evidence>
<keyword evidence="1 6" id="KW-0963">Cytoplasm</keyword>
<dbReference type="Pfam" id="PF04542">
    <property type="entry name" value="Sigma70_r2"/>
    <property type="match status" value="1"/>
</dbReference>
<comment type="function">
    <text evidence="6">Sigma factors are initiation factors that promote the attachment of RNA polymerase to specific initiation sites and are then released. This sigma factor is the master transcriptional regulator of the stationary phase and the general stress response.</text>
</comment>
<dbReference type="InterPro" id="IPR050239">
    <property type="entry name" value="Sigma-70_RNA_pol_init_factors"/>
</dbReference>
<feature type="region of interest" description="Sigma-70 factor domain-4" evidence="6">
    <location>
        <begin position="244"/>
        <end position="297"/>
    </location>
</feature>
<accession>A0A2T4IHQ6</accession>
<evidence type="ECO:0000256" key="3">
    <source>
        <dbReference type="ARBA" id="ARBA00023082"/>
    </source>
</evidence>
<keyword evidence="5 6" id="KW-0804">Transcription</keyword>
<reference evidence="9 10" key="1">
    <citation type="submission" date="2018-03" db="EMBL/GenBank/DDBJ databases">
        <authorList>
            <person name="Keele B.F."/>
        </authorList>
    </citation>
    <scope>NUCLEOTIDE SEQUENCE [LARGE SCALE GENOMIC DNA]</scope>
    <source>
        <strain evidence="9 10">D20</strain>
    </source>
</reference>
<dbReference type="Proteomes" id="UP000241193">
    <property type="component" value="Unassembled WGS sequence"/>
</dbReference>
<keyword evidence="3 6" id="KW-0731">Sigma factor</keyword>
<dbReference type="NCBIfam" id="NF004207">
    <property type="entry name" value="PRK05657.1"/>
    <property type="match status" value="1"/>
</dbReference>
<evidence type="ECO:0000256" key="5">
    <source>
        <dbReference type="ARBA" id="ARBA00023163"/>
    </source>
</evidence>
<feature type="region of interest" description="Sigma-70 factor domain-2" evidence="6">
    <location>
        <begin position="76"/>
        <end position="146"/>
    </location>
</feature>
<feature type="short sequence motif" description="Interaction with polymerase core subunit RpoC" evidence="6">
    <location>
        <begin position="100"/>
        <end position="103"/>
    </location>
</feature>
<dbReference type="PRINTS" id="PR00046">
    <property type="entry name" value="SIGMA70FCT"/>
</dbReference>
<dbReference type="SUPFAM" id="SSF88659">
    <property type="entry name" value="Sigma3 and sigma4 domains of RNA polymerase sigma factors"/>
    <property type="match status" value="2"/>
</dbReference>
<dbReference type="OrthoDB" id="9809557at2"/>
<dbReference type="InterPro" id="IPR014284">
    <property type="entry name" value="RNA_pol_sigma-70_dom"/>
</dbReference>
<comment type="caution">
    <text evidence="9">The sequence shown here is derived from an EMBL/GenBank/DDBJ whole genome shotgun (WGS) entry which is preliminary data.</text>
</comment>
<dbReference type="GO" id="GO:0005737">
    <property type="term" value="C:cytoplasm"/>
    <property type="evidence" value="ECO:0007669"/>
    <property type="project" value="UniProtKB-SubCell"/>
</dbReference>
<keyword evidence="4 6" id="KW-0238">DNA-binding</keyword>
<dbReference type="CDD" id="cd06171">
    <property type="entry name" value="Sigma70_r4"/>
    <property type="match status" value="1"/>
</dbReference>
<feature type="domain" description="RNA polymerase sigma-70" evidence="7">
    <location>
        <begin position="100"/>
        <end position="113"/>
    </location>
</feature>
<dbReference type="NCBIfam" id="TIGR02394">
    <property type="entry name" value="rpoS_proteo"/>
    <property type="match status" value="1"/>
</dbReference>
<comment type="subunit">
    <text evidence="6">Interacts with the RNA polymerase core enzyme.</text>
</comment>
<organism evidence="9 10">
    <name type="scientific">Pseudothauera lacus</name>
    <dbReference type="NCBI Taxonomy" id="2136175"/>
    <lineage>
        <taxon>Bacteria</taxon>
        <taxon>Pseudomonadati</taxon>
        <taxon>Pseudomonadota</taxon>
        <taxon>Betaproteobacteria</taxon>
        <taxon>Rhodocyclales</taxon>
        <taxon>Zoogloeaceae</taxon>
        <taxon>Pseudothauera</taxon>
    </lineage>
</organism>
<dbReference type="InterPro" id="IPR007624">
    <property type="entry name" value="RNA_pol_sigma70_r3"/>
</dbReference>
<feature type="region of interest" description="Sigma-70 factor domain-1" evidence="6">
    <location>
        <begin position="38"/>
        <end position="71"/>
    </location>
</feature>
<keyword evidence="10" id="KW-1185">Reference proteome</keyword>
<dbReference type="PANTHER" id="PTHR30603">
    <property type="entry name" value="RNA POLYMERASE SIGMA FACTOR RPO"/>
    <property type="match status" value="1"/>
</dbReference>
<dbReference type="Pfam" id="PF04539">
    <property type="entry name" value="Sigma70_r3"/>
    <property type="match status" value="1"/>
</dbReference>